<sequence>MDGTRAPFPTAVEEFDVDPRIAFSRSDDKWILEEDNGNEWHYDLELKRWVQPVDQDLLEKQREAYKVPGVDESEETSEQKVAKKRKTRDDDEEDKPELTMPKRIKPDKSAKTERANTAVYVTSIPLDATKEEINDVFSKYGIISESVETGEKRIKMYTDEKGNFNGEALIIYYRPESVPLAINMLDDSNFRIGQEGPKGNMTVQVADRSFKKSSDEPSRKKSGPGNQRPPDDKYIQHAADMKKRLSQWDDDEDEPARPAHASSRWEKIVVLKNMYTLQEIEEDPDVEEEIKDDIMEEGSKFGEVEKVYIFNKEPDGVATIKFYDATAATKCAKVFNGRSFDGRIVKSYVADGSEFFKREKRDNRAKEDARLEQFGKDLEAGALVKNLDNNGEDSSNTNGAE</sequence>
<keyword evidence="4 6" id="KW-0694">RNA-binding</keyword>
<evidence type="ECO:0000259" key="8">
    <source>
        <dbReference type="PROSITE" id="PS50102"/>
    </source>
</evidence>
<dbReference type="InterPro" id="IPR035979">
    <property type="entry name" value="RBD_domain_sf"/>
</dbReference>
<evidence type="ECO:0000256" key="6">
    <source>
        <dbReference type="PROSITE-ProRule" id="PRU00176"/>
    </source>
</evidence>
<dbReference type="InterPro" id="IPR034392">
    <property type="entry name" value="TatSF1-like_RRM1"/>
</dbReference>
<feature type="region of interest" description="Disordered" evidence="7">
    <location>
        <begin position="208"/>
        <end position="233"/>
    </location>
</feature>
<evidence type="ECO:0000256" key="4">
    <source>
        <dbReference type="ARBA" id="ARBA00022884"/>
    </source>
</evidence>
<comment type="caution">
    <text evidence="9">The sequence shown here is derived from an EMBL/GenBank/DDBJ whole genome shotgun (WGS) entry which is preliminary data.</text>
</comment>
<dbReference type="SUPFAM" id="SSF54928">
    <property type="entry name" value="RNA-binding domain, RBD"/>
    <property type="match status" value="2"/>
</dbReference>
<evidence type="ECO:0000256" key="5">
    <source>
        <dbReference type="ARBA" id="ARBA00023187"/>
    </source>
</evidence>
<evidence type="ECO:0000256" key="3">
    <source>
        <dbReference type="ARBA" id="ARBA00022737"/>
    </source>
</evidence>
<dbReference type="InterPro" id="IPR034393">
    <property type="entry name" value="TatSF1-like"/>
</dbReference>
<dbReference type="PANTHER" id="PTHR15608:SF0">
    <property type="entry name" value="HIV TAT-SPECIFIC FACTOR 1"/>
    <property type="match status" value="1"/>
</dbReference>
<dbReference type="PANTHER" id="PTHR15608">
    <property type="entry name" value="SPLICING FACTOR U2AF-ASSOCIATED PROTEIN 2"/>
    <property type="match status" value="1"/>
</dbReference>
<evidence type="ECO:0000256" key="1">
    <source>
        <dbReference type="ARBA" id="ARBA00007747"/>
    </source>
</evidence>
<keyword evidence="3" id="KW-0677">Repeat</keyword>
<dbReference type="EMBL" id="JAJVDC020000013">
    <property type="protein sequence ID" value="KAL1634940.1"/>
    <property type="molecule type" value="Genomic_DNA"/>
</dbReference>
<gene>
    <name evidence="9" type="ORF">SLS56_002021</name>
</gene>
<evidence type="ECO:0000256" key="7">
    <source>
        <dbReference type="SAM" id="MobiDB-lite"/>
    </source>
</evidence>
<keyword evidence="2" id="KW-0507">mRNA processing</keyword>
<dbReference type="SMART" id="SM00360">
    <property type="entry name" value="RRM"/>
    <property type="match status" value="2"/>
</dbReference>
<proteinExistence type="inferred from homology"/>
<feature type="compositionally biased region" description="Basic and acidic residues" evidence="7">
    <location>
        <begin position="208"/>
        <end position="219"/>
    </location>
</feature>
<feature type="domain" description="RRM" evidence="8">
    <location>
        <begin position="267"/>
        <end position="352"/>
    </location>
</feature>
<dbReference type="PROSITE" id="PS50102">
    <property type="entry name" value="RRM"/>
    <property type="match status" value="2"/>
</dbReference>
<evidence type="ECO:0000256" key="2">
    <source>
        <dbReference type="ARBA" id="ARBA00022664"/>
    </source>
</evidence>
<dbReference type="Pfam" id="PF00076">
    <property type="entry name" value="RRM_1"/>
    <property type="match status" value="2"/>
</dbReference>
<reference evidence="9 10" key="1">
    <citation type="submission" date="2024-02" db="EMBL/GenBank/DDBJ databases">
        <title>De novo assembly and annotation of 12 fungi associated with fruit tree decline syndrome in Ontario, Canada.</title>
        <authorList>
            <person name="Sulman M."/>
            <person name="Ellouze W."/>
            <person name="Ilyukhin E."/>
        </authorList>
    </citation>
    <scope>NUCLEOTIDE SEQUENCE [LARGE SCALE GENOMIC DNA]</scope>
    <source>
        <strain evidence="9 10">M1-105</strain>
    </source>
</reference>
<accession>A0ABR3T5U5</accession>
<comment type="similarity">
    <text evidence="1">Belongs to the HTATSF1 family.</text>
</comment>
<feature type="compositionally biased region" description="Basic and acidic residues" evidence="7">
    <location>
        <begin position="104"/>
        <end position="114"/>
    </location>
</feature>
<feature type="domain" description="RRM" evidence="8">
    <location>
        <begin position="117"/>
        <end position="208"/>
    </location>
</feature>
<keyword evidence="5" id="KW-0508">mRNA splicing</keyword>
<feature type="region of interest" description="Disordered" evidence="7">
    <location>
        <begin position="60"/>
        <end position="114"/>
    </location>
</feature>
<dbReference type="CDD" id="cd12281">
    <property type="entry name" value="RRM1_TatSF1_like"/>
    <property type="match status" value="1"/>
</dbReference>
<dbReference type="InterPro" id="IPR012677">
    <property type="entry name" value="Nucleotide-bd_a/b_plait_sf"/>
</dbReference>
<name>A0ABR3T5U5_9PEZI</name>
<organism evidence="9 10">
    <name type="scientific">Neofusicoccum ribis</name>
    <dbReference type="NCBI Taxonomy" id="45134"/>
    <lineage>
        <taxon>Eukaryota</taxon>
        <taxon>Fungi</taxon>
        <taxon>Dikarya</taxon>
        <taxon>Ascomycota</taxon>
        <taxon>Pezizomycotina</taxon>
        <taxon>Dothideomycetes</taxon>
        <taxon>Dothideomycetes incertae sedis</taxon>
        <taxon>Botryosphaeriales</taxon>
        <taxon>Botryosphaeriaceae</taxon>
        <taxon>Neofusicoccum</taxon>
    </lineage>
</organism>
<protein>
    <recommendedName>
        <fullName evidence="8">RRM domain-containing protein</fullName>
    </recommendedName>
</protein>
<dbReference type="Gene3D" id="3.30.70.330">
    <property type="match status" value="2"/>
</dbReference>
<dbReference type="InterPro" id="IPR000504">
    <property type="entry name" value="RRM_dom"/>
</dbReference>
<dbReference type="Proteomes" id="UP001521116">
    <property type="component" value="Unassembled WGS sequence"/>
</dbReference>
<keyword evidence="10" id="KW-1185">Reference proteome</keyword>
<dbReference type="CDD" id="cd12285">
    <property type="entry name" value="RRM3_RBM39_like"/>
    <property type="match status" value="1"/>
</dbReference>
<evidence type="ECO:0000313" key="9">
    <source>
        <dbReference type="EMBL" id="KAL1634940.1"/>
    </source>
</evidence>
<evidence type="ECO:0000313" key="10">
    <source>
        <dbReference type="Proteomes" id="UP001521116"/>
    </source>
</evidence>